<dbReference type="PRINTS" id="PR00326">
    <property type="entry name" value="GTP1OBG"/>
</dbReference>
<dbReference type="InterPro" id="IPR006169">
    <property type="entry name" value="GTP1_OBG_dom"/>
</dbReference>
<sequence length="371" mass="40250">MIATRLLVGLPSAVESIAVRLCSTALPLRDIKPKSQHNRPSHFVDWKRVKVIAGAGGDGCISFAHLFCNPNGGPDGGDGGNGGHIIFQATETVTSLAHVPSTIFGDGGMRGFGKDMHGRCGEHTVVQVPLGTLVRDEESRELAELDVAGARFLAARGGAGGRGNHHFLSNANRHPRICQQGALGERLVYNLEMKHMAHAGLVGFPNAGKSTLLRAISRARPKVASYPFTTLRPHVGMLSYDDYLQLAVADLPGLVEGAHENRGLGHAFLRHAERCTCLLFVVDLDCPDPAGQLQVLLSELELYRPGFSWGPHHAVLANKMDIPQASERLEQLRKWIDGRYPLLPISAKFGDNLLAVLKHVRRSYDASQERS</sequence>
<evidence type="ECO:0000259" key="6">
    <source>
        <dbReference type="PROSITE" id="PS51883"/>
    </source>
</evidence>
<dbReference type="GO" id="GO:0000287">
    <property type="term" value="F:magnesium ion binding"/>
    <property type="evidence" value="ECO:0007669"/>
    <property type="project" value="InterPro"/>
</dbReference>
<feature type="domain" description="OBG-type G" evidence="5">
    <location>
        <begin position="197"/>
        <end position="365"/>
    </location>
</feature>
<dbReference type="InterPro" id="IPR027417">
    <property type="entry name" value="P-loop_NTPase"/>
</dbReference>
<proteinExistence type="inferred from homology"/>
<dbReference type="GO" id="GO:0005525">
    <property type="term" value="F:GTP binding"/>
    <property type="evidence" value="ECO:0007669"/>
    <property type="project" value="UniProtKB-KW"/>
</dbReference>
<keyword evidence="2" id="KW-0690">Ribosome biogenesis</keyword>
<dbReference type="PROSITE" id="PS51883">
    <property type="entry name" value="OBG"/>
    <property type="match status" value="1"/>
</dbReference>
<dbReference type="InterPro" id="IPR045086">
    <property type="entry name" value="OBG_GTPase"/>
</dbReference>
<dbReference type="GO" id="GO:0005739">
    <property type="term" value="C:mitochondrion"/>
    <property type="evidence" value="ECO:0007669"/>
    <property type="project" value="TreeGrafter"/>
</dbReference>
<dbReference type="EMBL" id="GIFC01016773">
    <property type="protein sequence ID" value="MXU98856.1"/>
    <property type="molecule type" value="Transcribed_RNA"/>
</dbReference>
<dbReference type="PROSITE" id="PS51710">
    <property type="entry name" value="G_OBG"/>
    <property type="match status" value="1"/>
</dbReference>
<protein>
    <submittedName>
        <fullName evidence="7">Putative mitochondrial ribosome-associated gtpase 2-like protein</fullName>
    </submittedName>
</protein>
<evidence type="ECO:0000259" key="5">
    <source>
        <dbReference type="PROSITE" id="PS51710"/>
    </source>
</evidence>
<dbReference type="GO" id="GO:0003924">
    <property type="term" value="F:GTPase activity"/>
    <property type="evidence" value="ECO:0007669"/>
    <property type="project" value="InterPro"/>
</dbReference>
<organism evidence="7">
    <name type="scientific">Ixodes ricinus</name>
    <name type="common">Common tick</name>
    <name type="synonym">Acarus ricinus</name>
    <dbReference type="NCBI Taxonomy" id="34613"/>
    <lineage>
        <taxon>Eukaryota</taxon>
        <taxon>Metazoa</taxon>
        <taxon>Ecdysozoa</taxon>
        <taxon>Arthropoda</taxon>
        <taxon>Chelicerata</taxon>
        <taxon>Arachnida</taxon>
        <taxon>Acari</taxon>
        <taxon>Parasitiformes</taxon>
        <taxon>Ixodida</taxon>
        <taxon>Ixodoidea</taxon>
        <taxon>Ixodidae</taxon>
        <taxon>Ixodinae</taxon>
        <taxon>Ixodes</taxon>
    </lineage>
</organism>
<dbReference type="PANTHER" id="PTHR11702:SF31">
    <property type="entry name" value="MITOCHONDRIAL RIBOSOME-ASSOCIATED GTPASE 2"/>
    <property type="match status" value="1"/>
</dbReference>
<comment type="similarity">
    <text evidence="1">Belongs to the TRAFAC class OBG-HflX-like GTPase superfamily. OBG GTPase family.</text>
</comment>
<reference evidence="7" key="1">
    <citation type="submission" date="2019-12" db="EMBL/GenBank/DDBJ databases">
        <title>An insight into the sialome of adult female Ixodes ricinus ticks feeding for 6 days.</title>
        <authorList>
            <person name="Perner J."/>
            <person name="Ribeiro J.M.C."/>
        </authorList>
    </citation>
    <scope>NUCLEOTIDE SEQUENCE</scope>
    <source>
        <strain evidence="7">Semi-engorged</strain>
        <tissue evidence="7">Salivary glands</tissue>
    </source>
</reference>
<dbReference type="GO" id="GO:0042254">
    <property type="term" value="P:ribosome biogenesis"/>
    <property type="evidence" value="ECO:0007669"/>
    <property type="project" value="UniProtKB-UniRule"/>
</dbReference>
<dbReference type="FunFam" id="2.70.210.12:FF:000001">
    <property type="entry name" value="GTPase Obg"/>
    <property type="match status" value="1"/>
</dbReference>
<dbReference type="InterPro" id="IPR014100">
    <property type="entry name" value="GTP-bd_Obg/CgtA"/>
</dbReference>
<dbReference type="SUPFAM" id="SSF82051">
    <property type="entry name" value="Obg GTP-binding protein N-terminal domain"/>
    <property type="match status" value="1"/>
</dbReference>
<dbReference type="SUPFAM" id="SSF52540">
    <property type="entry name" value="P-loop containing nucleoside triphosphate hydrolases"/>
    <property type="match status" value="1"/>
</dbReference>
<dbReference type="NCBIfam" id="TIGR02729">
    <property type="entry name" value="Obg_CgtA"/>
    <property type="match status" value="1"/>
</dbReference>
<accession>A0A6B0VAW4</accession>
<evidence type="ECO:0000256" key="2">
    <source>
        <dbReference type="ARBA" id="ARBA00022517"/>
    </source>
</evidence>
<evidence type="ECO:0000256" key="1">
    <source>
        <dbReference type="ARBA" id="ARBA00007699"/>
    </source>
</evidence>
<dbReference type="InterPro" id="IPR031167">
    <property type="entry name" value="G_OBG"/>
</dbReference>
<feature type="domain" description="Obg" evidence="6">
    <location>
        <begin position="41"/>
        <end position="196"/>
    </location>
</feature>
<dbReference type="Pfam" id="PF01018">
    <property type="entry name" value="GTP1_OBG"/>
    <property type="match status" value="1"/>
</dbReference>
<dbReference type="NCBIfam" id="NF008956">
    <property type="entry name" value="PRK12299.1"/>
    <property type="match status" value="1"/>
</dbReference>
<name>A0A6B0VAW4_IXORI</name>
<keyword evidence="4" id="KW-0342">GTP-binding</keyword>
<keyword evidence="3" id="KW-0547">Nucleotide-binding</keyword>
<dbReference type="Gene3D" id="3.40.50.300">
    <property type="entry name" value="P-loop containing nucleotide triphosphate hydrolases"/>
    <property type="match status" value="1"/>
</dbReference>
<dbReference type="Gene3D" id="2.70.210.12">
    <property type="entry name" value="GTP1/OBG domain"/>
    <property type="match status" value="1"/>
</dbReference>
<dbReference type="InterPro" id="IPR036726">
    <property type="entry name" value="GTP1_OBG_dom_sf"/>
</dbReference>
<dbReference type="Pfam" id="PF01926">
    <property type="entry name" value="MMR_HSR1"/>
    <property type="match status" value="1"/>
</dbReference>
<dbReference type="CDD" id="cd01898">
    <property type="entry name" value="Obg"/>
    <property type="match status" value="1"/>
</dbReference>
<dbReference type="AlphaFoldDB" id="A0A6B0VAW4"/>
<evidence type="ECO:0000313" key="7">
    <source>
        <dbReference type="EMBL" id="MXU98856.1"/>
    </source>
</evidence>
<evidence type="ECO:0000256" key="4">
    <source>
        <dbReference type="ARBA" id="ARBA00023134"/>
    </source>
</evidence>
<dbReference type="InterPro" id="IPR006073">
    <property type="entry name" value="GTP-bd"/>
</dbReference>
<evidence type="ECO:0000256" key="3">
    <source>
        <dbReference type="ARBA" id="ARBA00022741"/>
    </source>
</evidence>
<dbReference type="PIRSF" id="PIRSF002401">
    <property type="entry name" value="GTP_bd_Obg/CgtA"/>
    <property type="match status" value="1"/>
</dbReference>
<dbReference type="PANTHER" id="PTHR11702">
    <property type="entry name" value="DEVELOPMENTALLY REGULATED GTP-BINDING PROTEIN-RELATED"/>
    <property type="match status" value="1"/>
</dbReference>